<proteinExistence type="predicted"/>
<dbReference type="OrthoDB" id="9573at2157"/>
<dbReference type="SUPFAM" id="SSF50249">
    <property type="entry name" value="Nucleic acid-binding proteins"/>
    <property type="match status" value="1"/>
</dbReference>
<dbReference type="PANTHER" id="PTHR34075">
    <property type="entry name" value="BLR3430 PROTEIN"/>
    <property type="match status" value="1"/>
</dbReference>
<dbReference type="InterPro" id="IPR012340">
    <property type="entry name" value="NA-bd_OB-fold"/>
</dbReference>
<dbReference type="GeneID" id="97548296"/>
<dbReference type="InterPro" id="IPR002878">
    <property type="entry name" value="ChsH2_C"/>
</dbReference>
<organism evidence="3 4">
    <name type="scientific">Methanospirillum lacunae</name>
    <dbReference type="NCBI Taxonomy" id="668570"/>
    <lineage>
        <taxon>Archaea</taxon>
        <taxon>Methanobacteriati</taxon>
        <taxon>Methanobacteriota</taxon>
        <taxon>Stenosarchaea group</taxon>
        <taxon>Methanomicrobia</taxon>
        <taxon>Methanomicrobiales</taxon>
        <taxon>Methanospirillaceae</taxon>
        <taxon>Methanospirillum</taxon>
    </lineage>
</organism>
<dbReference type="InterPro" id="IPR022002">
    <property type="entry name" value="ChsH2_Znr"/>
</dbReference>
<dbReference type="EMBL" id="QGMY01000016">
    <property type="protein sequence ID" value="PWR70170.1"/>
    <property type="molecule type" value="Genomic_DNA"/>
</dbReference>
<accession>A0A2V2MV49</accession>
<dbReference type="Proteomes" id="UP000245657">
    <property type="component" value="Unassembled WGS sequence"/>
</dbReference>
<name>A0A2V2MV49_9EURY</name>
<keyword evidence="4" id="KW-1185">Reference proteome</keyword>
<dbReference type="Gene3D" id="6.10.30.10">
    <property type="match status" value="1"/>
</dbReference>
<gene>
    <name evidence="3" type="ORF">DK846_15650</name>
</gene>
<evidence type="ECO:0000259" key="2">
    <source>
        <dbReference type="Pfam" id="PF12172"/>
    </source>
</evidence>
<evidence type="ECO:0000313" key="3">
    <source>
        <dbReference type="EMBL" id="PWR70170.1"/>
    </source>
</evidence>
<feature type="domain" description="ChsH2 rubredoxin-like zinc ribbon" evidence="2">
    <location>
        <begin position="13"/>
        <end position="41"/>
    </location>
</feature>
<dbReference type="InterPro" id="IPR052513">
    <property type="entry name" value="Thioester_dehydratase-like"/>
</dbReference>
<dbReference type="PANTHER" id="PTHR34075:SF5">
    <property type="entry name" value="BLR3430 PROTEIN"/>
    <property type="match status" value="1"/>
</dbReference>
<sequence length="129" mass="14740">MSVARFWRKQQNRYNLIGTHCETCGRYFYPPRPFCPDCRREGKIVDHKFKGTGTVVTYTIIRSAGDQFKFLTPYPLAIIELDEGTKLTSHVICDIDKIHIGMRVKSVFRKLAEEGSSGAIFYGTKFVPA</sequence>
<dbReference type="Pfam" id="PF01796">
    <property type="entry name" value="OB_ChsH2_C"/>
    <property type="match status" value="1"/>
</dbReference>
<evidence type="ECO:0000313" key="4">
    <source>
        <dbReference type="Proteomes" id="UP000245657"/>
    </source>
</evidence>
<dbReference type="RefSeq" id="WP_109969932.1">
    <property type="nucleotide sequence ID" value="NZ_CP176093.1"/>
</dbReference>
<comment type="caution">
    <text evidence="3">The sequence shown here is derived from an EMBL/GenBank/DDBJ whole genome shotgun (WGS) entry which is preliminary data.</text>
</comment>
<protein>
    <submittedName>
        <fullName evidence="3">Transcriptional regulator</fullName>
    </submittedName>
</protein>
<feature type="domain" description="ChsH2 C-terminal OB-fold" evidence="1">
    <location>
        <begin position="49"/>
        <end position="109"/>
    </location>
</feature>
<evidence type="ECO:0000259" key="1">
    <source>
        <dbReference type="Pfam" id="PF01796"/>
    </source>
</evidence>
<dbReference type="Pfam" id="PF12172">
    <property type="entry name" value="zf-ChsH2"/>
    <property type="match status" value="1"/>
</dbReference>
<dbReference type="AlphaFoldDB" id="A0A2V2MV49"/>
<reference evidence="3 4" key="1">
    <citation type="submission" date="2018-05" db="EMBL/GenBank/DDBJ databases">
        <title>Draft genome of Methanospirillum lacunae Ki8-1.</title>
        <authorList>
            <person name="Dueholm M.S."/>
            <person name="Nielsen P.H."/>
            <person name="Bakmann L.F."/>
            <person name="Otzen D.E."/>
        </authorList>
    </citation>
    <scope>NUCLEOTIDE SEQUENCE [LARGE SCALE GENOMIC DNA]</scope>
    <source>
        <strain evidence="3 4">Ki8-1</strain>
    </source>
</reference>